<evidence type="ECO:0000259" key="6">
    <source>
        <dbReference type="Pfam" id="PF03372"/>
    </source>
</evidence>
<dbReference type="InterPro" id="IPR005135">
    <property type="entry name" value="Endo/exonuclease/phosphatase"/>
</dbReference>
<gene>
    <name evidence="7" type="ORF">MMH89_03940</name>
</gene>
<dbReference type="Pfam" id="PF03372">
    <property type="entry name" value="Exo_endo_phos"/>
    <property type="match status" value="1"/>
</dbReference>
<name>A0ABY5DK56_9GAMM</name>
<evidence type="ECO:0000256" key="5">
    <source>
        <dbReference type="ARBA" id="ARBA00022842"/>
    </source>
</evidence>
<dbReference type="InterPro" id="IPR004808">
    <property type="entry name" value="AP_endonuc_1"/>
</dbReference>
<sequence>MNNQKITTLNLNGIRSAQSKGLQDWVEKYDPDIICVQETKAQIEKLLPEQYTLPGYFHTFSCAEKPGYSGVGIYSKVKPKNTIHTCGLGWADREGRFILAEFAHINTKVVSLYLPSGTSGAHRQDLKYEMMDYLYQNHLSDWIANNESVIICGDWNIAHTPMDIKRAKQNEKNSGYLPEERAWLSQVLKLGYIDTFRACNPDDEVYSWWSFRGQARKNNVGWRIDYQIATPALKDHIISSSIDKDPLLSDHGPIRNEYHIDVITDTVSTI</sequence>
<dbReference type="InterPro" id="IPR020847">
    <property type="entry name" value="AP_endonuclease_F1_BS"/>
</dbReference>
<protein>
    <submittedName>
        <fullName evidence="7">Exodeoxyribonuclease III</fullName>
    </submittedName>
</protein>
<feature type="domain" description="Endonuclease/exonuclease/phosphatase" evidence="6">
    <location>
        <begin position="8"/>
        <end position="251"/>
    </location>
</feature>
<dbReference type="InterPro" id="IPR036691">
    <property type="entry name" value="Endo/exonu/phosph_ase_sf"/>
</dbReference>
<accession>A0ABY5DK56</accession>
<dbReference type="Gene3D" id="3.60.10.10">
    <property type="entry name" value="Endonuclease/exonuclease/phosphatase"/>
    <property type="match status" value="1"/>
</dbReference>
<dbReference type="NCBIfam" id="TIGR00633">
    <property type="entry name" value="xth"/>
    <property type="match status" value="1"/>
</dbReference>
<dbReference type="NCBIfam" id="TIGR00195">
    <property type="entry name" value="exoDNase_III"/>
    <property type="match status" value="1"/>
</dbReference>
<reference evidence="7 8" key="1">
    <citation type="journal article" date="2022" name="Nat. Microbiol.">
        <title>The microbiome of a bacterivorous marine choanoflagellate contains a resource-demanding obligate bacterial associate.</title>
        <authorList>
            <person name="Needham D.M."/>
            <person name="Poirier C."/>
            <person name="Bachy C."/>
            <person name="George E.E."/>
            <person name="Wilken S."/>
            <person name="Yung C.C.M."/>
            <person name="Limardo A.J."/>
            <person name="Morando M."/>
            <person name="Sudek L."/>
            <person name="Malmstrom R.R."/>
            <person name="Keeling P.J."/>
            <person name="Santoro A.E."/>
            <person name="Worden A.Z."/>
        </authorList>
    </citation>
    <scope>NUCLEOTIDE SEQUENCE [LARGE SCALE GENOMIC DNA]</scope>
    <source>
        <strain evidence="7 8">Comchoano-1</strain>
    </source>
</reference>
<keyword evidence="8" id="KW-1185">Reference proteome</keyword>
<evidence type="ECO:0000256" key="2">
    <source>
        <dbReference type="ARBA" id="ARBA00007092"/>
    </source>
</evidence>
<keyword evidence="5" id="KW-0460">Magnesium</keyword>
<dbReference type="Proteomes" id="UP001055955">
    <property type="component" value="Chromosome"/>
</dbReference>
<dbReference type="PANTHER" id="PTHR22748:SF6">
    <property type="entry name" value="DNA-(APURINIC OR APYRIMIDINIC SITE) ENDONUCLEASE"/>
    <property type="match status" value="1"/>
</dbReference>
<keyword evidence="4" id="KW-0378">Hydrolase</keyword>
<dbReference type="RefSeq" id="WP_258568151.1">
    <property type="nucleotide sequence ID" value="NZ_CP092900.1"/>
</dbReference>
<evidence type="ECO:0000256" key="4">
    <source>
        <dbReference type="ARBA" id="ARBA00022801"/>
    </source>
</evidence>
<evidence type="ECO:0000313" key="7">
    <source>
        <dbReference type="EMBL" id="UTC24368.1"/>
    </source>
</evidence>
<evidence type="ECO:0000256" key="3">
    <source>
        <dbReference type="ARBA" id="ARBA00022723"/>
    </source>
</evidence>
<organism evidence="7 8">
    <name type="scientific">Candidatus Comchoanobacter bicostacola</name>
    <dbReference type="NCBI Taxonomy" id="2919598"/>
    <lineage>
        <taxon>Bacteria</taxon>
        <taxon>Pseudomonadati</taxon>
        <taxon>Pseudomonadota</taxon>
        <taxon>Gammaproteobacteria</taxon>
        <taxon>Candidatus Comchoanobacterales</taxon>
        <taxon>Candidatus Comchoanobacteraceae</taxon>
        <taxon>Candidatus Comchoanobacter</taxon>
    </lineage>
</organism>
<evidence type="ECO:0000256" key="1">
    <source>
        <dbReference type="ARBA" id="ARBA00001946"/>
    </source>
</evidence>
<dbReference type="EMBL" id="CP092900">
    <property type="protein sequence ID" value="UTC24368.1"/>
    <property type="molecule type" value="Genomic_DNA"/>
</dbReference>
<dbReference type="PROSITE" id="PS00726">
    <property type="entry name" value="AP_NUCLEASE_F1_1"/>
    <property type="match status" value="1"/>
</dbReference>
<dbReference type="PROSITE" id="PS51435">
    <property type="entry name" value="AP_NUCLEASE_F1_4"/>
    <property type="match status" value="1"/>
</dbReference>
<dbReference type="CDD" id="cd10281">
    <property type="entry name" value="Nape_like_AP-endo"/>
    <property type="match status" value="1"/>
</dbReference>
<dbReference type="SUPFAM" id="SSF56219">
    <property type="entry name" value="DNase I-like"/>
    <property type="match status" value="1"/>
</dbReference>
<keyword evidence="3" id="KW-0479">Metal-binding</keyword>
<evidence type="ECO:0000313" key="8">
    <source>
        <dbReference type="Proteomes" id="UP001055955"/>
    </source>
</evidence>
<dbReference type="PANTHER" id="PTHR22748">
    <property type="entry name" value="AP ENDONUCLEASE"/>
    <property type="match status" value="1"/>
</dbReference>
<proteinExistence type="inferred from homology"/>
<comment type="cofactor">
    <cofactor evidence="1">
        <name>Mg(2+)</name>
        <dbReference type="ChEBI" id="CHEBI:18420"/>
    </cofactor>
</comment>
<comment type="similarity">
    <text evidence="2">Belongs to the DNA repair enzymes AP/ExoA family.</text>
</comment>